<dbReference type="Proteomes" id="UP000180057">
    <property type="component" value="Unassembled WGS sequence"/>
</dbReference>
<dbReference type="InterPro" id="IPR014710">
    <property type="entry name" value="RmlC-like_jellyroll"/>
</dbReference>
<dbReference type="OrthoDB" id="5243866at2"/>
<evidence type="ECO:0000256" key="1">
    <source>
        <dbReference type="ARBA" id="ARBA00023125"/>
    </source>
</evidence>
<dbReference type="EMBL" id="MLQS01000001">
    <property type="protein sequence ID" value="OIJ22083.1"/>
    <property type="molecule type" value="Genomic_DNA"/>
</dbReference>
<dbReference type="GO" id="GO:0003677">
    <property type="term" value="F:DNA binding"/>
    <property type="evidence" value="ECO:0007669"/>
    <property type="project" value="UniProtKB-KW"/>
</dbReference>
<evidence type="ECO:0000259" key="2">
    <source>
        <dbReference type="Pfam" id="PF02311"/>
    </source>
</evidence>
<comment type="caution">
    <text evidence="3">The sequence shown here is derived from an EMBL/GenBank/DDBJ whole genome shotgun (WGS) entry which is preliminary data.</text>
</comment>
<dbReference type="Gene3D" id="2.60.120.10">
    <property type="entry name" value="Jelly Rolls"/>
    <property type="match status" value="1"/>
</dbReference>
<keyword evidence="4" id="KW-1185">Reference proteome</keyword>
<evidence type="ECO:0000313" key="3">
    <source>
        <dbReference type="EMBL" id="OIJ22083.1"/>
    </source>
</evidence>
<dbReference type="AlphaFoldDB" id="A0A1S2MCB0"/>
<dbReference type="RefSeq" id="WP_071388652.1">
    <property type="nucleotide sequence ID" value="NZ_MLQS01000001.1"/>
</dbReference>
<protein>
    <recommendedName>
        <fullName evidence="2">AraC-type arabinose-binding/dimerisation domain-containing protein</fullName>
    </recommendedName>
</protein>
<gene>
    <name evidence="3" type="ORF">BKP45_05255</name>
</gene>
<dbReference type="STRING" id="472963.BKP45_05255"/>
<organism evidence="3 4">
    <name type="scientific">Anaerobacillus alkalidiazotrophicus</name>
    <dbReference type="NCBI Taxonomy" id="472963"/>
    <lineage>
        <taxon>Bacteria</taxon>
        <taxon>Bacillati</taxon>
        <taxon>Bacillota</taxon>
        <taxon>Bacilli</taxon>
        <taxon>Bacillales</taxon>
        <taxon>Bacillaceae</taxon>
        <taxon>Anaerobacillus</taxon>
    </lineage>
</organism>
<proteinExistence type="predicted"/>
<dbReference type="GO" id="GO:0006355">
    <property type="term" value="P:regulation of DNA-templated transcription"/>
    <property type="evidence" value="ECO:0007669"/>
    <property type="project" value="InterPro"/>
</dbReference>
<dbReference type="InterPro" id="IPR011051">
    <property type="entry name" value="RmlC_Cupin_sf"/>
</dbReference>
<accession>A0A1S2MCB0</accession>
<reference evidence="3 4" key="1">
    <citation type="submission" date="2016-10" db="EMBL/GenBank/DDBJ databases">
        <title>Draft genome sequences of four alkaliphilic bacteria belonging to the Anaerobacillus genus.</title>
        <authorList>
            <person name="Bassil N.M."/>
            <person name="Lloyd J.R."/>
        </authorList>
    </citation>
    <scope>NUCLEOTIDE SEQUENCE [LARGE SCALE GENOMIC DNA]</scope>
    <source>
        <strain evidence="3 4">DSM 22531</strain>
    </source>
</reference>
<sequence length="102" mass="11523">MKVVNYPSLYETAISKRMLHEFNHGIVMNLQLKKGEKIPRHLAPCEAIIIITDGEVYFRSGKSEEILKPGILATMEVEDDHEFEAIENSSIVVVKVNGKNNL</sequence>
<evidence type="ECO:0000313" key="4">
    <source>
        <dbReference type="Proteomes" id="UP000180057"/>
    </source>
</evidence>
<dbReference type="Pfam" id="PF02311">
    <property type="entry name" value="AraC_binding"/>
    <property type="match status" value="1"/>
</dbReference>
<keyword evidence="1" id="KW-0238">DNA-binding</keyword>
<feature type="domain" description="AraC-type arabinose-binding/dimerisation" evidence="2">
    <location>
        <begin position="36"/>
        <end position="89"/>
    </location>
</feature>
<dbReference type="SUPFAM" id="SSF51182">
    <property type="entry name" value="RmlC-like cupins"/>
    <property type="match status" value="1"/>
</dbReference>
<name>A0A1S2MCB0_9BACI</name>
<dbReference type="InterPro" id="IPR003313">
    <property type="entry name" value="AraC-bd"/>
</dbReference>